<keyword evidence="7" id="KW-1185">Reference proteome</keyword>
<evidence type="ECO:0000313" key="7">
    <source>
        <dbReference type="Proteomes" id="UP000597206"/>
    </source>
</evidence>
<evidence type="ECO:0000256" key="2">
    <source>
        <dbReference type="ARBA" id="ARBA00023015"/>
    </source>
</evidence>
<evidence type="ECO:0000313" key="6">
    <source>
        <dbReference type="EMBL" id="MBF9003209.1"/>
    </source>
</evidence>
<dbReference type="Proteomes" id="UP000597206">
    <property type="component" value="Unassembled WGS sequence"/>
</dbReference>
<reference evidence="6 7" key="1">
    <citation type="submission" date="2020-11" db="EMBL/GenBank/DDBJ databases">
        <title>Vibrio nitrifigilis sp. nov., a marine nitrogen-fixing bacterium isolated from the lagoon sediment of an islet inside an atoll.</title>
        <authorList>
            <person name="Wang L.-T."/>
            <person name="Shieh W.Y."/>
        </authorList>
    </citation>
    <scope>NUCLEOTIDE SEQUENCE [LARGE SCALE GENOMIC DNA]</scope>
    <source>
        <strain evidence="6 7">NFV-1</strain>
    </source>
</reference>
<comment type="caution">
    <text evidence="6">The sequence shown here is derived from an EMBL/GenBank/DDBJ whole genome shotgun (WGS) entry which is preliminary data.</text>
</comment>
<dbReference type="PROSITE" id="PS50931">
    <property type="entry name" value="HTH_LYSR"/>
    <property type="match status" value="1"/>
</dbReference>
<dbReference type="InterPro" id="IPR005119">
    <property type="entry name" value="LysR_subst-bd"/>
</dbReference>
<evidence type="ECO:0000259" key="5">
    <source>
        <dbReference type="PROSITE" id="PS50931"/>
    </source>
</evidence>
<sequence>MQDFASIRAFYALCEKKSLTAAAKYLHQPKSTVSRRLTTLENEVGQSLMIRRGNRLAITQAGEVFHSYCKKILDLTEESIDAMQKVSNEISGELTIIVHTNLVRGWFNKLINNYLDDNPNLNINIISQYQAAYQDVDPDLILWLGELSDISWRQETIGYWCYSVFASQAYMEKNNKLNHPNDIREHRWLHYAAAELENIELSNSDGETFQVEHLPSRFHSDNISLQLDGITAGRGIGLLPVSIYHKFNEMHHGKLVPCLPDWHSDPRPIICYTPRDKHQVKVQTLVNRMQETRPKHWHQRLS</sequence>
<evidence type="ECO:0000256" key="4">
    <source>
        <dbReference type="ARBA" id="ARBA00023163"/>
    </source>
</evidence>
<gene>
    <name evidence="6" type="ORF">I1A42_22275</name>
</gene>
<dbReference type="PANTHER" id="PTHR30537:SF66">
    <property type="entry name" value="IRON-REGULATED VIRULENCE REGULATORY PROTEIN IRGB"/>
    <property type="match status" value="1"/>
</dbReference>
<dbReference type="RefSeq" id="WP_196125097.1">
    <property type="nucleotide sequence ID" value="NZ_JADPMR010000004.1"/>
</dbReference>
<keyword evidence="2" id="KW-0805">Transcription regulation</keyword>
<dbReference type="Pfam" id="PF00126">
    <property type="entry name" value="HTH_1"/>
    <property type="match status" value="1"/>
</dbReference>
<dbReference type="InterPro" id="IPR000847">
    <property type="entry name" value="LysR_HTH_N"/>
</dbReference>
<comment type="similarity">
    <text evidence="1">Belongs to the LysR transcriptional regulatory family.</text>
</comment>
<keyword evidence="4" id="KW-0804">Transcription</keyword>
<dbReference type="Gene3D" id="1.10.10.10">
    <property type="entry name" value="Winged helix-like DNA-binding domain superfamily/Winged helix DNA-binding domain"/>
    <property type="match status" value="1"/>
</dbReference>
<accession>A0ABS0GL52</accession>
<dbReference type="InterPro" id="IPR036388">
    <property type="entry name" value="WH-like_DNA-bd_sf"/>
</dbReference>
<dbReference type="SUPFAM" id="SSF53850">
    <property type="entry name" value="Periplasmic binding protein-like II"/>
    <property type="match status" value="1"/>
</dbReference>
<dbReference type="Gene3D" id="3.40.190.290">
    <property type="match status" value="1"/>
</dbReference>
<dbReference type="InterPro" id="IPR058163">
    <property type="entry name" value="LysR-type_TF_proteobact-type"/>
</dbReference>
<dbReference type="Pfam" id="PF03466">
    <property type="entry name" value="LysR_substrate"/>
    <property type="match status" value="1"/>
</dbReference>
<proteinExistence type="inferred from homology"/>
<dbReference type="SUPFAM" id="SSF46785">
    <property type="entry name" value="Winged helix' DNA-binding domain"/>
    <property type="match status" value="1"/>
</dbReference>
<dbReference type="PANTHER" id="PTHR30537">
    <property type="entry name" value="HTH-TYPE TRANSCRIPTIONAL REGULATOR"/>
    <property type="match status" value="1"/>
</dbReference>
<feature type="domain" description="HTH lysR-type" evidence="5">
    <location>
        <begin position="1"/>
        <end position="59"/>
    </location>
</feature>
<protein>
    <submittedName>
        <fullName evidence="6">LysR family transcriptional regulator</fullName>
    </submittedName>
</protein>
<dbReference type="InterPro" id="IPR036390">
    <property type="entry name" value="WH_DNA-bd_sf"/>
</dbReference>
<keyword evidence="3" id="KW-0238">DNA-binding</keyword>
<dbReference type="EMBL" id="JADPMR010000004">
    <property type="protein sequence ID" value="MBF9003209.1"/>
    <property type="molecule type" value="Genomic_DNA"/>
</dbReference>
<name>A0ABS0GL52_9VIBR</name>
<evidence type="ECO:0000256" key="3">
    <source>
        <dbReference type="ARBA" id="ARBA00023125"/>
    </source>
</evidence>
<organism evidence="6 7">
    <name type="scientific">Vibrio nitrifigilis</name>
    <dbReference type="NCBI Taxonomy" id="2789781"/>
    <lineage>
        <taxon>Bacteria</taxon>
        <taxon>Pseudomonadati</taxon>
        <taxon>Pseudomonadota</taxon>
        <taxon>Gammaproteobacteria</taxon>
        <taxon>Vibrionales</taxon>
        <taxon>Vibrionaceae</taxon>
        <taxon>Vibrio</taxon>
    </lineage>
</organism>
<evidence type="ECO:0000256" key="1">
    <source>
        <dbReference type="ARBA" id="ARBA00009437"/>
    </source>
</evidence>